<dbReference type="AlphaFoldDB" id="A0AAW9CAZ0"/>
<protein>
    <submittedName>
        <fullName evidence="1">Uncharacterized protein</fullName>
    </submittedName>
</protein>
<accession>A0AAW9CAZ0</accession>
<reference evidence="1" key="1">
    <citation type="journal article" date="2023" name="J Glob Antimicrob Resist">
        <title>Emergence of NDM-1 and KPC-3 carbapenemases in Kluyvera cryocrescens: Investigating genetic heterogeneity and acquisition routes of blaNDM-1 in Enterobacterales species in Portugal.</title>
        <authorList>
            <person name="Loiodice M."/>
            <person name="Ribeiro M."/>
            <person name="Peixe L."/>
            <person name="Novais A."/>
        </authorList>
    </citation>
    <scope>NUCLEOTIDE SEQUENCE</scope>
    <source>
        <strain evidence="1">K629</strain>
    </source>
</reference>
<name>A0AAW9CAZ0_KLUCR</name>
<evidence type="ECO:0000313" key="1">
    <source>
        <dbReference type="EMBL" id="MDW3778635.1"/>
    </source>
</evidence>
<dbReference type="Proteomes" id="UP001276300">
    <property type="component" value="Unassembled WGS sequence"/>
</dbReference>
<comment type="caution">
    <text evidence="1">The sequence shown here is derived from an EMBL/GenBank/DDBJ whole genome shotgun (WGS) entry which is preliminary data.</text>
</comment>
<sequence>MQNKTPLVGVYFYPDLYCQQFHSPLCLILVNQHGYGAIKKKRYNPAIFFVADPFKGERE</sequence>
<organism evidence="1 2">
    <name type="scientific">Kluyvera cryocrescens</name>
    <name type="common">Kluyvera citrophila</name>
    <dbReference type="NCBI Taxonomy" id="580"/>
    <lineage>
        <taxon>Bacteria</taxon>
        <taxon>Pseudomonadati</taxon>
        <taxon>Pseudomonadota</taxon>
        <taxon>Gammaproteobacteria</taxon>
        <taxon>Enterobacterales</taxon>
        <taxon>Enterobacteriaceae</taxon>
        <taxon>Kluyvera</taxon>
    </lineage>
</organism>
<proteinExistence type="predicted"/>
<evidence type="ECO:0000313" key="2">
    <source>
        <dbReference type="Proteomes" id="UP001276300"/>
    </source>
</evidence>
<dbReference type="EMBL" id="JAUEQX010000015">
    <property type="protein sequence ID" value="MDW3778635.1"/>
    <property type="molecule type" value="Genomic_DNA"/>
</dbReference>
<gene>
    <name evidence="1" type="ORF">QWU01_17640</name>
</gene>